<dbReference type="AlphaFoldDB" id="A0A1S6QIJ7"/>
<dbReference type="GO" id="GO:0005975">
    <property type="term" value="P:carbohydrate metabolic process"/>
    <property type="evidence" value="ECO:0007669"/>
    <property type="project" value="InterPro"/>
</dbReference>
<dbReference type="RefSeq" id="WP_035167882.1">
    <property type="nucleotide sequence ID" value="NZ_CP018906.1"/>
</dbReference>
<dbReference type="InterPro" id="IPR008928">
    <property type="entry name" value="6-hairpin_glycosidase_sf"/>
</dbReference>
<organism evidence="2 3">
    <name type="scientific">Lentilactobacillus curieae</name>
    <dbReference type="NCBI Taxonomy" id="1138822"/>
    <lineage>
        <taxon>Bacteria</taxon>
        <taxon>Bacillati</taxon>
        <taxon>Bacillota</taxon>
        <taxon>Bacilli</taxon>
        <taxon>Lactobacillales</taxon>
        <taxon>Lactobacillaceae</taxon>
        <taxon>Lentilactobacillus</taxon>
    </lineage>
</organism>
<dbReference type="Proteomes" id="UP000030361">
    <property type="component" value="Chromosome"/>
</dbReference>
<proteinExistence type="predicted"/>
<dbReference type="PANTHER" id="PTHR31151:SF0">
    <property type="entry name" value="PROLINE-TRNA LIGASE (DUF1680)"/>
    <property type="match status" value="1"/>
</dbReference>
<reference evidence="2 3" key="1">
    <citation type="journal article" date="2015" name="Genome Announc.">
        <title>Genome Sequence of Lactobacillus curieae CCTCC M 2011381T, a Novel Producer of Gamma-aminobutyric Acid.</title>
        <authorList>
            <person name="Wang Y."/>
            <person name="Wang Y."/>
            <person name="Lang C."/>
            <person name="Wei D."/>
            <person name="Xu P."/>
            <person name="Xie J."/>
        </authorList>
    </citation>
    <scope>NUCLEOTIDE SEQUENCE [LARGE SCALE GENOMIC DNA]</scope>
    <source>
        <strain evidence="2 3">CCTCC M 2011381</strain>
    </source>
</reference>
<dbReference type="eggNOG" id="COG3533">
    <property type="taxonomic scope" value="Bacteria"/>
</dbReference>
<dbReference type="InterPro" id="IPR012878">
    <property type="entry name" value="Beta-AFase-like_GH127_cat"/>
</dbReference>
<dbReference type="Pfam" id="PF07944">
    <property type="entry name" value="Beta-AFase-like_GH127_cat"/>
    <property type="match status" value="1"/>
</dbReference>
<name>A0A1S6QIJ7_9LACO</name>
<dbReference type="PANTHER" id="PTHR31151">
    <property type="entry name" value="PROLINE-TRNA LIGASE (DUF1680)"/>
    <property type="match status" value="1"/>
</dbReference>
<dbReference type="SUPFAM" id="SSF48208">
    <property type="entry name" value="Six-hairpin glycosidases"/>
    <property type="match status" value="1"/>
</dbReference>
<evidence type="ECO:0000313" key="2">
    <source>
        <dbReference type="EMBL" id="AQW21435.1"/>
    </source>
</evidence>
<evidence type="ECO:0000313" key="3">
    <source>
        <dbReference type="Proteomes" id="UP000030361"/>
    </source>
</evidence>
<sequence>MINIVETANILLQDNELLTYQKNTQNYLLSLNPDKFLVNFFNVAGIDVPGNLDSYGGWERNDGTNFRGHFFGHYISALSQSIVETKDSKLKDQLIDKLTQSVNGIFTAQEVYGNNHPDSYGYVSAFRESALDEVEGKFVSDSEKENVLVPWYDLHKILAGLIMTYDNLQEIDGNLASKALDAAKNFGDYVYNRVTKLTDKDQMLKTEYGGMNDALYHLFAITNDKRHLIAAQYFDEVKLFEELSNNHDVLSGLHANTTIPKLLGAIRRYELFNNSSELANENLSATELNNLNMYFTAAKNFWDIVTEHHTYVTGGNSQAEHFHDADKLYHDAVIEDGGLTCETCNSHNMLKLTRELYRITKDEKYLDYYEKTYLNAIMGSQNPQSGMMTYFQPMASGFLKVFNRPFDEFWCCTGTGIESFTKLTDSYYYLDNGSLIIGMYISNTLNDPKINLDLSIKANRQTGHVDIKVSPLDRSKPVQIKSIKLRVPEWAKSGSSITINDQTENISSESGFRDVEISNQLSEISLNLKQDITIESTPDNREYVSFKYGPYVLAGLLPDYKLDDDRPTGILVRSSTPDESAVGTLTTNDKFSLWQSQVTTKAQPKTDERYLFKFSIPGIEEDVNFVPYYQVYDKRYSVYFQWQQEGSEAAKQRESELEKIRSRQKSVVDELTNFDENNFEYNKQIESIYSEIGAFRGKRYRVARENGWFSYVFRNEIKQKVIIELTLNLADVGKVVALQIGDQKEQFTVAAPDPWMLDKSEFFIKKLKITHLNNEPIIPLKFYGSDKAARIFGITIRKEEA</sequence>
<keyword evidence="3" id="KW-1185">Reference proteome</keyword>
<dbReference type="KEGG" id="lcu:PL11_005550"/>
<accession>A0A1S6QIJ7</accession>
<dbReference type="OrthoDB" id="9757939at2"/>
<protein>
    <recommendedName>
        <fullName evidence="1">Non-reducing end beta-L-arabinofuranosidase-like GH127 catalytic domain-containing protein</fullName>
    </recommendedName>
</protein>
<evidence type="ECO:0000259" key="1">
    <source>
        <dbReference type="Pfam" id="PF07944"/>
    </source>
</evidence>
<feature type="domain" description="Non-reducing end beta-L-arabinofuranosidase-like GH127 catalytic" evidence="1">
    <location>
        <begin position="12"/>
        <end position="424"/>
    </location>
</feature>
<gene>
    <name evidence="2" type="ORF">PL11_005550</name>
</gene>
<dbReference type="EMBL" id="CP018906">
    <property type="protein sequence ID" value="AQW21435.1"/>
    <property type="molecule type" value="Genomic_DNA"/>
</dbReference>